<evidence type="ECO:0008006" key="3">
    <source>
        <dbReference type="Google" id="ProtNLM"/>
    </source>
</evidence>
<dbReference type="PANTHER" id="PTHR43544">
    <property type="entry name" value="SHORT-CHAIN DEHYDROGENASE/REDUCTASE"/>
    <property type="match status" value="1"/>
</dbReference>
<sequence length="475" mass="51874">MASTHVASLSGIRVARRARARAAQGLAPDELAVLASHAHTATAIPELQRLQQVATSLQLTGPDGSIGPEPKRVRRLQKAHHCYVCKQAYQVLHHFYEHLCTSCGDRNYAHRSTTRDLTGRIAVVTGGRLKIGFEVVVLLLRAGAEVYATTRFPRDAQRRFARLPDYDEIQSRLHLIGTADFSNLGAVQALAHHLSTSLPRLDILINNACQTITHDAHYMQLLHQRETMGGGSERPSLALADTVMKALTLPAASVASEAPSPSTKVVMLSNRPHQQALLEEQAAVTEPSLLQQLGAQVEGTATSALLNEHGEPCDLRACNTWTMPNEVVPTTEVLSTVTANYLAPRTLTLALLPLLRANPRHEAHIIQVSAMEGKYSAFKTGFHSHTNEAKAALNMLVRTMHAHEARHGVYMNSVDTGWVTNEYPLTQSATAVPNPPLDEVDGAARVLHPIMADLRGANGQPVHGMFFKDYKPTDW</sequence>
<protein>
    <recommendedName>
        <fullName evidence="3">Oxidoreductase</fullName>
    </recommendedName>
</protein>
<keyword evidence="2" id="KW-1185">Reference proteome</keyword>
<dbReference type="Proteomes" id="UP000001357">
    <property type="component" value="Unassembled WGS sequence"/>
</dbReference>
<dbReference type="Gene3D" id="3.40.50.720">
    <property type="entry name" value="NAD(P)-binding Rossmann-like Domain"/>
    <property type="match status" value="2"/>
</dbReference>
<gene>
    <name evidence="1" type="ORF">MONBRDRAFT_5429</name>
</gene>
<dbReference type="GO" id="GO:0005737">
    <property type="term" value="C:cytoplasm"/>
    <property type="evidence" value="ECO:0000318"/>
    <property type="project" value="GO_Central"/>
</dbReference>
<dbReference type="eggNOG" id="ENOG502QU6Z">
    <property type="taxonomic scope" value="Eukaryota"/>
</dbReference>
<dbReference type="SUPFAM" id="SSF51735">
    <property type="entry name" value="NAD(P)-binding Rossmann-fold domains"/>
    <property type="match status" value="1"/>
</dbReference>
<dbReference type="InParanoid" id="A9UQY7"/>
<dbReference type="AlphaFoldDB" id="A9UQY7"/>
<dbReference type="RefSeq" id="XP_001742889.1">
    <property type="nucleotide sequence ID" value="XM_001742837.1"/>
</dbReference>
<accession>A9UQY7</accession>
<dbReference type="OMA" id="ACQTITH"/>
<proteinExistence type="predicted"/>
<dbReference type="STRING" id="81824.A9UQY7"/>
<dbReference type="InterPro" id="IPR002347">
    <property type="entry name" value="SDR_fam"/>
</dbReference>
<dbReference type="Pfam" id="PF00106">
    <property type="entry name" value="adh_short"/>
    <property type="match status" value="2"/>
</dbReference>
<evidence type="ECO:0000313" key="2">
    <source>
        <dbReference type="Proteomes" id="UP000001357"/>
    </source>
</evidence>
<dbReference type="PANTHER" id="PTHR43544:SF2">
    <property type="entry name" value="OXIDOREDUCTASE"/>
    <property type="match status" value="1"/>
</dbReference>
<dbReference type="InterPro" id="IPR036291">
    <property type="entry name" value="NAD(P)-bd_dom_sf"/>
</dbReference>
<evidence type="ECO:0000313" key="1">
    <source>
        <dbReference type="EMBL" id="EDQ93127.1"/>
    </source>
</evidence>
<dbReference type="KEGG" id="mbr:MONBRDRAFT_5429"/>
<dbReference type="GeneID" id="5887853"/>
<dbReference type="GO" id="GO:0016491">
    <property type="term" value="F:oxidoreductase activity"/>
    <property type="evidence" value="ECO:0000318"/>
    <property type="project" value="GO_Central"/>
</dbReference>
<dbReference type="EMBL" id="CH991543">
    <property type="protein sequence ID" value="EDQ93127.1"/>
    <property type="molecule type" value="Genomic_DNA"/>
</dbReference>
<reference evidence="1 2" key="1">
    <citation type="journal article" date="2008" name="Nature">
        <title>The genome of the choanoflagellate Monosiga brevicollis and the origin of metazoans.</title>
        <authorList>
            <consortium name="JGI Sequencing"/>
            <person name="King N."/>
            <person name="Westbrook M.J."/>
            <person name="Young S.L."/>
            <person name="Kuo A."/>
            <person name="Abedin M."/>
            <person name="Chapman J."/>
            <person name="Fairclough S."/>
            <person name="Hellsten U."/>
            <person name="Isogai Y."/>
            <person name="Letunic I."/>
            <person name="Marr M."/>
            <person name="Pincus D."/>
            <person name="Putnam N."/>
            <person name="Rokas A."/>
            <person name="Wright K.J."/>
            <person name="Zuzow R."/>
            <person name="Dirks W."/>
            <person name="Good M."/>
            <person name="Goodstein D."/>
            <person name="Lemons D."/>
            <person name="Li W."/>
            <person name="Lyons J.B."/>
            <person name="Morris A."/>
            <person name="Nichols S."/>
            <person name="Richter D.J."/>
            <person name="Salamov A."/>
            <person name="Bork P."/>
            <person name="Lim W.A."/>
            <person name="Manning G."/>
            <person name="Miller W.T."/>
            <person name="McGinnis W."/>
            <person name="Shapiro H."/>
            <person name="Tjian R."/>
            <person name="Grigoriev I.V."/>
            <person name="Rokhsar D."/>
        </authorList>
    </citation>
    <scope>NUCLEOTIDE SEQUENCE [LARGE SCALE GENOMIC DNA]</scope>
    <source>
        <strain evidence="2">MX1 / ATCC 50154</strain>
    </source>
</reference>
<organism evidence="1 2">
    <name type="scientific">Monosiga brevicollis</name>
    <name type="common">Choanoflagellate</name>
    <dbReference type="NCBI Taxonomy" id="81824"/>
    <lineage>
        <taxon>Eukaryota</taxon>
        <taxon>Choanoflagellata</taxon>
        <taxon>Craspedida</taxon>
        <taxon>Salpingoecidae</taxon>
        <taxon>Monosiga</taxon>
    </lineage>
</organism>
<dbReference type="InterPro" id="IPR051468">
    <property type="entry name" value="Fungal_SecMetab_SDRs"/>
</dbReference>
<name>A9UQY7_MONBE</name>